<feature type="region of interest" description="Disordered" evidence="1">
    <location>
        <begin position="1"/>
        <end position="51"/>
    </location>
</feature>
<evidence type="ECO:0000313" key="3">
    <source>
        <dbReference type="Proteomes" id="UP000019473"/>
    </source>
</evidence>
<feature type="compositionally biased region" description="Polar residues" evidence="1">
    <location>
        <begin position="365"/>
        <end position="374"/>
    </location>
</feature>
<proteinExistence type="predicted"/>
<organism evidence="2 3">
    <name type="scientific">Cladophialophora yegresii CBS 114405</name>
    <dbReference type="NCBI Taxonomy" id="1182544"/>
    <lineage>
        <taxon>Eukaryota</taxon>
        <taxon>Fungi</taxon>
        <taxon>Dikarya</taxon>
        <taxon>Ascomycota</taxon>
        <taxon>Pezizomycotina</taxon>
        <taxon>Eurotiomycetes</taxon>
        <taxon>Chaetothyriomycetidae</taxon>
        <taxon>Chaetothyriales</taxon>
        <taxon>Herpotrichiellaceae</taxon>
        <taxon>Cladophialophora</taxon>
    </lineage>
</organism>
<feature type="region of interest" description="Disordered" evidence="1">
    <location>
        <begin position="352"/>
        <end position="374"/>
    </location>
</feature>
<comment type="caution">
    <text evidence="2">The sequence shown here is derived from an EMBL/GenBank/DDBJ whole genome shotgun (WGS) entry which is preliminary data.</text>
</comment>
<feature type="compositionally biased region" description="Basic residues" evidence="1">
    <location>
        <begin position="1"/>
        <end position="10"/>
    </location>
</feature>
<dbReference type="HOGENOM" id="CLU_571110_0_0_1"/>
<dbReference type="VEuPathDB" id="FungiDB:A1O7_10071"/>
<sequence length="428" mass="47648">MPNTYHHKQSVKSSGSEHLEATRENGPATHRYNELDPPPIRSTRASVREHSTASLLDQYRELLRHQMRHGTLVALRDELARMKFSSGRTAVDLRTNITHELPTQTQTHPLPHQLETLTVSINRAIQDLELAVVQAHREAKREKAVLERAKASTLDMNQRTPDCRRHAISAVRRELTTWLEQSLDKCQESHNHVAVELDGGVESEDNDVAEPWEAKIDGQYERYLEARRHLIDIVACLRTPLPTPTPPQERKAKGIVSVSATQALEKSTAQQVPHTLAAETGVGAENALETRLLPSMQQHNTAHAHLTSLDEQLGKETTATINMLDRLGEESQLLQAFPLLAHSGRFEHAASAFGNVKKQDRDTSTSDTEGQDMQDTISKRLKPWLFAAQAADVASMSSVDAYLQKGDQAVHAASRSLDALRVVREAGI</sequence>
<dbReference type="EMBL" id="AMGW01000007">
    <property type="protein sequence ID" value="EXJ54730.1"/>
    <property type="molecule type" value="Genomic_DNA"/>
</dbReference>
<dbReference type="AlphaFoldDB" id="W9VNY5"/>
<dbReference type="Proteomes" id="UP000019473">
    <property type="component" value="Unassembled WGS sequence"/>
</dbReference>
<dbReference type="RefSeq" id="XP_007762245.1">
    <property type="nucleotide sequence ID" value="XM_007764055.1"/>
</dbReference>
<dbReference type="eggNOG" id="ENOG502S94T">
    <property type="taxonomic scope" value="Eukaryota"/>
</dbReference>
<dbReference type="GeneID" id="19184630"/>
<keyword evidence="3" id="KW-1185">Reference proteome</keyword>
<protein>
    <submittedName>
        <fullName evidence="2">Uncharacterized protein</fullName>
    </submittedName>
</protein>
<evidence type="ECO:0000256" key="1">
    <source>
        <dbReference type="SAM" id="MobiDB-lite"/>
    </source>
</evidence>
<name>W9VNY5_9EURO</name>
<accession>W9VNY5</accession>
<evidence type="ECO:0000313" key="2">
    <source>
        <dbReference type="EMBL" id="EXJ54730.1"/>
    </source>
</evidence>
<reference evidence="2 3" key="1">
    <citation type="submission" date="2013-03" db="EMBL/GenBank/DDBJ databases">
        <title>The Genome Sequence of Cladophialophora yegresii CBS 114405.</title>
        <authorList>
            <consortium name="The Broad Institute Genomics Platform"/>
            <person name="Cuomo C."/>
            <person name="de Hoog S."/>
            <person name="Gorbushina A."/>
            <person name="Walker B."/>
            <person name="Young S.K."/>
            <person name="Zeng Q."/>
            <person name="Gargeya S."/>
            <person name="Fitzgerald M."/>
            <person name="Haas B."/>
            <person name="Abouelleil A."/>
            <person name="Allen A.W."/>
            <person name="Alvarado L."/>
            <person name="Arachchi H.M."/>
            <person name="Berlin A.M."/>
            <person name="Chapman S.B."/>
            <person name="Gainer-Dewar J."/>
            <person name="Goldberg J."/>
            <person name="Griggs A."/>
            <person name="Gujja S."/>
            <person name="Hansen M."/>
            <person name="Howarth C."/>
            <person name="Imamovic A."/>
            <person name="Ireland A."/>
            <person name="Larimer J."/>
            <person name="McCowan C."/>
            <person name="Murphy C."/>
            <person name="Pearson M."/>
            <person name="Poon T.W."/>
            <person name="Priest M."/>
            <person name="Roberts A."/>
            <person name="Saif S."/>
            <person name="Shea T."/>
            <person name="Sisk P."/>
            <person name="Sykes S."/>
            <person name="Wortman J."/>
            <person name="Nusbaum C."/>
            <person name="Birren B."/>
        </authorList>
    </citation>
    <scope>NUCLEOTIDE SEQUENCE [LARGE SCALE GENOMIC DNA]</scope>
    <source>
        <strain evidence="2 3">CBS 114405</strain>
    </source>
</reference>
<dbReference type="OrthoDB" id="5402392at2759"/>
<gene>
    <name evidence="2" type="ORF">A1O7_10071</name>
</gene>